<feature type="transmembrane region" description="Helical" evidence="6">
    <location>
        <begin position="170"/>
        <end position="188"/>
    </location>
</feature>
<evidence type="ECO:0000313" key="9">
    <source>
        <dbReference type="EMBL" id="NKZ38157.1"/>
    </source>
</evidence>
<feature type="domain" description="Threonine/serine exporter-like N-terminal" evidence="7">
    <location>
        <begin position="34"/>
        <end position="275"/>
    </location>
</feature>
<organism evidence="9 10">
    <name type="scientific">Oleiagrimonas citrea</name>
    <dbReference type="NCBI Taxonomy" id="1665687"/>
    <lineage>
        <taxon>Bacteria</taxon>
        <taxon>Pseudomonadati</taxon>
        <taxon>Pseudomonadota</taxon>
        <taxon>Gammaproteobacteria</taxon>
        <taxon>Lysobacterales</taxon>
        <taxon>Rhodanobacteraceae</taxon>
        <taxon>Oleiagrimonas</taxon>
    </lineage>
</organism>
<dbReference type="PANTHER" id="PTHR31082">
    <property type="entry name" value="PHEROMONE-REGULATED MEMBRANE PROTEIN 10"/>
    <property type="match status" value="1"/>
</dbReference>
<keyword evidence="4 6" id="KW-0472">Membrane</keyword>
<comment type="similarity">
    <text evidence="5">Belongs to the ThrE exporter (TC 2.A.79) family.</text>
</comment>
<gene>
    <name evidence="9" type="ORF">HF690_04215</name>
</gene>
<evidence type="ECO:0000313" key="10">
    <source>
        <dbReference type="Proteomes" id="UP000541636"/>
    </source>
</evidence>
<dbReference type="Proteomes" id="UP000541636">
    <property type="component" value="Unassembled WGS sequence"/>
</dbReference>
<sequence>MECRGHTSVRMEVCMTGPELPAFTTTALNTRIAFVIELTRRLHQYGTAAPRLEDAVSSAALRLGLRAEVWSSPTAIILSFADQAQGDDAIAQVTQVIRMPPGDVNLARLCEVDAIADGVTEGRIDLEEGARQLRQMSKPLSRAQKLGMVFGFALSVFGFAVLMRGSWADAVTASVLGGMIGAVMLMAARHPRVALAGEALSALLAALGASLVSAWLVPLRVNVVVLSALIVLVPGMMLTAAVRELSAQHLASGVSRLFGALASMLKLIFGAMVIFAGSAWFGLKLPLPELPPLPAWVQWPALVAGTFGFALVFLASRRDWILVALSAMLGYVVAREAGAQFGPGFGVFMGGLVLGAMGNLYARFAQRPGSLVREPGIILLVPGSVGYQTLAYLAQRNVHSGTETAILLVTLLVALVAGLLFGDLLVAPRRSL</sequence>
<keyword evidence="3 6" id="KW-1133">Transmembrane helix</keyword>
<proteinExistence type="inferred from homology"/>
<accession>A0A846ZKB2</accession>
<evidence type="ECO:0000256" key="4">
    <source>
        <dbReference type="ARBA" id="ARBA00023136"/>
    </source>
</evidence>
<feature type="transmembrane region" description="Helical" evidence="6">
    <location>
        <begin position="406"/>
        <end position="426"/>
    </location>
</feature>
<keyword evidence="2 6" id="KW-0812">Transmembrane</keyword>
<feature type="transmembrane region" description="Helical" evidence="6">
    <location>
        <begin position="376"/>
        <end position="394"/>
    </location>
</feature>
<feature type="transmembrane region" description="Helical" evidence="6">
    <location>
        <begin position="320"/>
        <end position="338"/>
    </location>
</feature>
<dbReference type="InterPro" id="IPR051361">
    <property type="entry name" value="ThrE/Ser_Exporter"/>
</dbReference>
<dbReference type="AlphaFoldDB" id="A0A846ZKB2"/>
<feature type="domain" description="Threonine/Serine exporter ThrE" evidence="8">
    <location>
        <begin position="305"/>
        <end position="423"/>
    </location>
</feature>
<evidence type="ECO:0000259" key="8">
    <source>
        <dbReference type="Pfam" id="PF12821"/>
    </source>
</evidence>
<protein>
    <submittedName>
        <fullName evidence="9">Threonine/serine exporter family protein</fullName>
    </submittedName>
</protein>
<name>A0A846ZKB2_9GAMM</name>
<feature type="transmembrane region" description="Helical" evidence="6">
    <location>
        <begin position="295"/>
        <end position="313"/>
    </location>
</feature>
<keyword evidence="10" id="KW-1185">Reference proteome</keyword>
<dbReference type="EMBL" id="JAAZQD010000002">
    <property type="protein sequence ID" value="NKZ38157.1"/>
    <property type="molecule type" value="Genomic_DNA"/>
</dbReference>
<dbReference type="PANTHER" id="PTHR31082:SF4">
    <property type="entry name" value="PHEROMONE-REGULATED MEMBRANE PROTEIN 10"/>
    <property type="match status" value="1"/>
</dbReference>
<dbReference type="InterPro" id="IPR010619">
    <property type="entry name" value="ThrE-like_N"/>
</dbReference>
<dbReference type="GO" id="GO:0022857">
    <property type="term" value="F:transmembrane transporter activity"/>
    <property type="evidence" value="ECO:0007669"/>
    <property type="project" value="InterPro"/>
</dbReference>
<evidence type="ECO:0000256" key="6">
    <source>
        <dbReference type="SAM" id="Phobius"/>
    </source>
</evidence>
<reference evidence="9 10" key="1">
    <citation type="journal article" date="2017" name="Int. J. Syst. Evol. Microbiol.">
        <title>Oleiagrimonas citrea sp. nov., a marine bacterium isolated from tidal flat sediment and emended description of the genus Oleiagrimonas Fang et al. 2015 and Oleiagrimonas soli.</title>
        <authorList>
            <person name="Yang S.H."/>
            <person name="Seo H.S."/>
            <person name="Seong C.N."/>
            <person name="Kwon K.K."/>
        </authorList>
    </citation>
    <scope>NUCLEOTIDE SEQUENCE [LARGE SCALE GENOMIC DNA]</scope>
    <source>
        <strain evidence="9 10">MEBiC09124</strain>
    </source>
</reference>
<evidence type="ECO:0000259" key="7">
    <source>
        <dbReference type="Pfam" id="PF06738"/>
    </source>
</evidence>
<evidence type="ECO:0000256" key="5">
    <source>
        <dbReference type="ARBA" id="ARBA00034125"/>
    </source>
</evidence>
<dbReference type="GO" id="GO:0016020">
    <property type="term" value="C:membrane"/>
    <property type="evidence" value="ECO:0007669"/>
    <property type="project" value="UniProtKB-SubCell"/>
</dbReference>
<feature type="transmembrane region" description="Helical" evidence="6">
    <location>
        <begin position="146"/>
        <end position="164"/>
    </location>
</feature>
<feature type="transmembrane region" description="Helical" evidence="6">
    <location>
        <begin position="344"/>
        <end position="364"/>
    </location>
</feature>
<feature type="transmembrane region" description="Helical" evidence="6">
    <location>
        <begin position="200"/>
        <end position="217"/>
    </location>
</feature>
<evidence type="ECO:0000256" key="1">
    <source>
        <dbReference type="ARBA" id="ARBA00004141"/>
    </source>
</evidence>
<evidence type="ECO:0000256" key="2">
    <source>
        <dbReference type="ARBA" id="ARBA00022692"/>
    </source>
</evidence>
<evidence type="ECO:0000256" key="3">
    <source>
        <dbReference type="ARBA" id="ARBA00022989"/>
    </source>
</evidence>
<dbReference type="InterPro" id="IPR024528">
    <property type="entry name" value="ThrE_2"/>
</dbReference>
<comment type="caution">
    <text evidence="9">The sequence shown here is derived from an EMBL/GenBank/DDBJ whole genome shotgun (WGS) entry which is preliminary data.</text>
</comment>
<dbReference type="Pfam" id="PF06738">
    <property type="entry name" value="ThrE"/>
    <property type="match status" value="1"/>
</dbReference>
<dbReference type="Pfam" id="PF12821">
    <property type="entry name" value="ThrE_2"/>
    <property type="match status" value="1"/>
</dbReference>
<feature type="transmembrane region" description="Helical" evidence="6">
    <location>
        <begin position="223"/>
        <end position="245"/>
    </location>
</feature>
<comment type="subcellular location">
    <subcellularLocation>
        <location evidence="1">Membrane</location>
        <topology evidence="1">Multi-pass membrane protein</topology>
    </subcellularLocation>
</comment>
<feature type="transmembrane region" description="Helical" evidence="6">
    <location>
        <begin position="257"/>
        <end position="283"/>
    </location>
</feature>